<feature type="transmembrane region" description="Helical" evidence="2">
    <location>
        <begin position="257"/>
        <end position="274"/>
    </location>
</feature>
<reference evidence="3" key="1">
    <citation type="submission" date="2022-07" db="EMBL/GenBank/DDBJ databases">
        <title>Genome analysis of Parmales, a sister group of diatoms, reveals the evolutionary specialization of diatoms from phago-mixotrophs to photoautotrophs.</title>
        <authorList>
            <person name="Ban H."/>
            <person name="Sato S."/>
            <person name="Yoshikawa S."/>
            <person name="Kazumasa Y."/>
            <person name="Nakamura Y."/>
            <person name="Ichinomiya M."/>
            <person name="Saitoh K."/>
            <person name="Sato N."/>
            <person name="Blanc-Mathieu R."/>
            <person name="Endo H."/>
            <person name="Kuwata A."/>
            <person name="Ogata H."/>
        </authorList>
    </citation>
    <scope>NUCLEOTIDE SEQUENCE</scope>
</reference>
<feature type="transmembrane region" description="Helical" evidence="2">
    <location>
        <begin position="286"/>
        <end position="304"/>
    </location>
</feature>
<comment type="caution">
    <text evidence="3">The sequence shown here is derived from an EMBL/GenBank/DDBJ whole genome shotgun (WGS) entry which is preliminary data.</text>
</comment>
<dbReference type="Gene3D" id="2.70.170.10">
    <property type="entry name" value="Neurotransmitter-gated ion-channel ligand-binding domain"/>
    <property type="match status" value="1"/>
</dbReference>
<evidence type="ECO:0008006" key="5">
    <source>
        <dbReference type="Google" id="ProtNLM"/>
    </source>
</evidence>
<dbReference type="SUPFAM" id="SSF90112">
    <property type="entry name" value="Neurotransmitter-gated ion-channel transmembrane pore"/>
    <property type="match status" value="1"/>
</dbReference>
<name>A0A9W7FDI6_9STRA</name>
<sequence length="393" mass="44904">MLTGASTTPPRAPARKSLNGGADAIAIAVCASLRVMDVVDVDTVNETFTITCELLLEWGAPDTESLHGENGLVEGLDRRDKDWRPEWWPSWEIFGLSGDLENVRKEYWTTKDKKEEGKHRCSMSTTFTAKIVEKMDLEEFPFDVEDLTVNVRLTHDISEAYFVKFADEERYPIVEMRDADVSLSEYFPYPEIPYNFKLTKKRARGEDRSTILLQINMVRSQKYYFFNIISIMLLLSTSMVCSWSMDPAGLDVQGSRVNYDLNLILAAIAFKFVLSGMLPQVSYMTTLDAYVFACFLILFFVMFWHSLQGAFPRLSEEDVDRWSLAIAMIIWFLVNVRFGVYAVKSIGIRRNEIKAQCSSHDVFTGESLRGIRIKKNRSERLLDWALGGGGKED</sequence>
<gene>
    <name evidence="3" type="ORF">TrRE_jg6572</name>
</gene>
<dbReference type="GO" id="GO:0004888">
    <property type="term" value="F:transmembrane signaling receptor activity"/>
    <property type="evidence" value="ECO:0007669"/>
    <property type="project" value="InterPro"/>
</dbReference>
<dbReference type="AlphaFoldDB" id="A0A9W7FDI6"/>
<keyword evidence="2" id="KW-0472">Membrane</keyword>
<evidence type="ECO:0000256" key="1">
    <source>
        <dbReference type="ARBA" id="ARBA00004141"/>
    </source>
</evidence>
<evidence type="ECO:0000313" key="4">
    <source>
        <dbReference type="Proteomes" id="UP001165082"/>
    </source>
</evidence>
<proteinExistence type="predicted"/>
<dbReference type="GO" id="GO:0016020">
    <property type="term" value="C:membrane"/>
    <property type="evidence" value="ECO:0007669"/>
    <property type="project" value="UniProtKB-SubCell"/>
</dbReference>
<dbReference type="PANTHER" id="PTHR18945">
    <property type="entry name" value="NEUROTRANSMITTER GATED ION CHANNEL"/>
    <property type="match status" value="1"/>
</dbReference>
<dbReference type="InterPro" id="IPR038050">
    <property type="entry name" value="Neuro_actylchol_rec"/>
</dbReference>
<evidence type="ECO:0000313" key="3">
    <source>
        <dbReference type="EMBL" id="GMI10183.1"/>
    </source>
</evidence>
<dbReference type="InterPro" id="IPR036719">
    <property type="entry name" value="Neuro-gated_channel_TM_sf"/>
</dbReference>
<dbReference type="Proteomes" id="UP001165082">
    <property type="component" value="Unassembled WGS sequence"/>
</dbReference>
<dbReference type="InterPro" id="IPR006201">
    <property type="entry name" value="Neur_channel"/>
</dbReference>
<keyword evidence="2" id="KW-1133">Transmembrane helix</keyword>
<evidence type="ECO:0000256" key="2">
    <source>
        <dbReference type="SAM" id="Phobius"/>
    </source>
</evidence>
<comment type="subcellular location">
    <subcellularLocation>
        <location evidence="1">Membrane</location>
        <topology evidence="1">Multi-pass membrane protein</topology>
    </subcellularLocation>
</comment>
<keyword evidence="2" id="KW-0812">Transmembrane</keyword>
<dbReference type="GO" id="GO:0005230">
    <property type="term" value="F:extracellular ligand-gated monoatomic ion channel activity"/>
    <property type="evidence" value="ECO:0007669"/>
    <property type="project" value="InterPro"/>
</dbReference>
<keyword evidence="4" id="KW-1185">Reference proteome</keyword>
<dbReference type="EMBL" id="BRXZ01000362">
    <property type="protein sequence ID" value="GMI10183.1"/>
    <property type="molecule type" value="Genomic_DNA"/>
</dbReference>
<feature type="transmembrane region" description="Helical" evidence="2">
    <location>
        <begin position="324"/>
        <end position="343"/>
    </location>
</feature>
<dbReference type="Gene3D" id="1.20.58.390">
    <property type="entry name" value="Neurotransmitter-gated ion-channel transmembrane domain"/>
    <property type="match status" value="1"/>
</dbReference>
<dbReference type="OrthoDB" id="5975154at2759"/>
<protein>
    <recommendedName>
        <fullName evidence="5">Neurotransmitter-gated ion-channel ligand-binding domain-containing protein</fullName>
    </recommendedName>
</protein>
<dbReference type="InterPro" id="IPR036734">
    <property type="entry name" value="Neur_chan_lig-bd_sf"/>
</dbReference>
<accession>A0A9W7FDI6</accession>
<organism evidence="3 4">
    <name type="scientific">Triparma retinervis</name>
    <dbReference type="NCBI Taxonomy" id="2557542"/>
    <lineage>
        <taxon>Eukaryota</taxon>
        <taxon>Sar</taxon>
        <taxon>Stramenopiles</taxon>
        <taxon>Ochrophyta</taxon>
        <taxon>Bolidophyceae</taxon>
        <taxon>Parmales</taxon>
        <taxon>Triparmaceae</taxon>
        <taxon>Triparma</taxon>
    </lineage>
</organism>
<feature type="transmembrane region" description="Helical" evidence="2">
    <location>
        <begin position="223"/>
        <end position="245"/>
    </location>
</feature>